<proteinExistence type="predicted"/>
<protein>
    <submittedName>
        <fullName evidence="1">Uncharacterized protein</fullName>
    </submittedName>
</protein>
<comment type="caution">
    <text evidence="1">The sequence shown here is derived from an EMBL/GenBank/DDBJ whole genome shotgun (WGS) entry which is preliminary data.</text>
</comment>
<name>A0ABQ3V8V7_9CHLR</name>
<keyword evidence="2" id="KW-1185">Reference proteome</keyword>
<reference evidence="1 2" key="1">
    <citation type="journal article" date="2021" name="Int. J. Syst. Evol. Microbiol.">
        <title>Reticulibacter mediterranei gen. nov., sp. nov., within the new family Reticulibacteraceae fam. nov., and Ktedonospora formicarum gen. nov., sp. nov., Ktedonobacter robiniae sp. nov., Dictyobacter formicarum sp. nov. and Dictyobacter arantiisoli sp. nov., belonging to the class Ktedonobacteria.</title>
        <authorList>
            <person name="Yabe S."/>
            <person name="Zheng Y."/>
            <person name="Wang C.M."/>
            <person name="Sakai Y."/>
            <person name="Abe K."/>
            <person name="Yokota A."/>
            <person name="Donadio S."/>
            <person name="Cavaletti L."/>
            <person name="Monciardini P."/>
        </authorList>
    </citation>
    <scope>NUCLEOTIDE SEQUENCE [LARGE SCALE GENOMIC DNA]</scope>
    <source>
        <strain evidence="1 2">SOSP1-9</strain>
    </source>
</reference>
<evidence type="ECO:0000313" key="1">
    <source>
        <dbReference type="EMBL" id="GHO82224.1"/>
    </source>
</evidence>
<sequence length="91" mass="10371">MVSSTLPLLIRFILPFGNPFPCWRNDLPGGAAHLLSRSADSYGKVHIQELPRSEWDTLVKHAHVGYITWEEFEHNEVQLAMNSQAYAFAVF</sequence>
<evidence type="ECO:0000313" key="2">
    <source>
        <dbReference type="Proteomes" id="UP000635565"/>
    </source>
</evidence>
<accession>A0ABQ3V8V7</accession>
<gene>
    <name evidence="1" type="ORF">KSZ_02300</name>
</gene>
<dbReference type="EMBL" id="BNJJ01000001">
    <property type="protein sequence ID" value="GHO82224.1"/>
    <property type="molecule type" value="Genomic_DNA"/>
</dbReference>
<organism evidence="1 2">
    <name type="scientific">Dictyobacter formicarum</name>
    <dbReference type="NCBI Taxonomy" id="2778368"/>
    <lineage>
        <taxon>Bacteria</taxon>
        <taxon>Bacillati</taxon>
        <taxon>Chloroflexota</taxon>
        <taxon>Ktedonobacteria</taxon>
        <taxon>Ktedonobacterales</taxon>
        <taxon>Dictyobacteraceae</taxon>
        <taxon>Dictyobacter</taxon>
    </lineage>
</organism>
<dbReference type="Proteomes" id="UP000635565">
    <property type="component" value="Unassembled WGS sequence"/>
</dbReference>